<dbReference type="Pfam" id="PF12833">
    <property type="entry name" value="HTH_18"/>
    <property type="match status" value="1"/>
</dbReference>
<name>A0A7T4R1X0_9GAMM</name>
<sequence>MRGDILLQDDKVIPAWVQPIALLDLCHARGVALEKLLVGTSLFADQIPFHGQFISPRHYSILLDNAERYWPGDDFAFQLGHHLANTALGPLGPLLDRCEGADQYLDALCRFAYLLNPLLRLRRCVSDDGRVLLLLSSCCYLSLTPCQLRVAITALSHLLTRLPDVDAVEGMLSIPSPANIAQYFSHVAAQVYFDLPFDGVRISLQPQSAVAEGSASLSQQAARAGCETEDRGQYFLLSVLRRYWLNNGEVADLQHCAELLEISAATLKRRLGEQGCTFQAVLDSARREQALIELLVHGASIDAISEQLHFHDSSNFRRAFKRWTGMTPSLMKAAFKELASLG</sequence>
<evidence type="ECO:0000256" key="2">
    <source>
        <dbReference type="ARBA" id="ARBA00023125"/>
    </source>
</evidence>
<evidence type="ECO:0000259" key="4">
    <source>
        <dbReference type="PROSITE" id="PS01124"/>
    </source>
</evidence>
<keyword evidence="6" id="KW-1185">Reference proteome</keyword>
<proteinExistence type="predicted"/>
<reference evidence="5 6" key="1">
    <citation type="submission" date="2020-12" db="EMBL/GenBank/DDBJ databases">
        <authorList>
            <person name="Shan Y."/>
        </authorList>
    </citation>
    <scope>NUCLEOTIDE SEQUENCE [LARGE SCALE GENOMIC DNA]</scope>
    <source>
        <strain evidence="6">csc3.9</strain>
    </source>
</reference>
<dbReference type="PROSITE" id="PS01124">
    <property type="entry name" value="HTH_ARAC_FAMILY_2"/>
    <property type="match status" value="1"/>
</dbReference>
<dbReference type="PANTHER" id="PTHR47894:SF1">
    <property type="entry name" value="HTH-TYPE TRANSCRIPTIONAL REGULATOR VQSM"/>
    <property type="match status" value="1"/>
</dbReference>
<dbReference type="EMBL" id="CP066167">
    <property type="protein sequence ID" value="QQD18855.1"/>
    <property type="molecule type" value="Genomic_DNA"/>
</dbReference>
<evidence type="ECO:0000256" key="1">
    <source>
        <dbReference type="ARBA" id="ARBA00023015"/>
    </source>
</evidence>
<dbReference type="InterPro" id="IPR009057">
    <property type="entry name" value="Homeodomain-like_sf"/>
</dbReference>
<dbReference type="GO" id="GO:0005829">
    <property type="term" value="C:cytosol"/>
    <property type="evidence" value="ECO:0007669"/>
    <property type="project" value="TreeGrafter"/>
</dbReference>
<dbReference type="RefSeq" id="WP_198570341.1">
    <property type="nucleotide sequence ID" value="NZ_CP066167.1"/>
</dbReference>
<dbReference type="GO" id="GO:0003700">
    <property type="term" value="F:DNA-binding transcription factor activity"/>
    <property type="evidence" value="ECO:0007669"/>
    <property type="project" value="InterPro"/>
</dbReference>
<evidence type="ECO:0000256" key="3">
    <source>
        <dbReference type="ARBA" id="ARBA00023163"/>
    </source>
</evidence>
<feature type="domain" description="HTH araC/xylS-type" evidence="4">
    <location>
        <begin position="230"/>
        <end position="334"/>
    </location>
</feature>
<accession>A0A7T4R1X0</accession>
<organism evidence="5 6">
    <name type="scientific">Spongiibacter nanhainus</name>
    <dbReference type="NCBI Taxonomy" id="2794344"/>
    <lineage>
        <taxon>Bacteria</taxon>
        <taxon>Pseudomonadati</taxon>
        <taxon>Pseudomonadota</taxon>
        <taxon>Gammaproteobacteria</taxon>
        <taxon>Cellvibrionales</taxon>
        <taxon>Spongiibacteraceae</taxon>
        <taxon>Spongiibacter</taxon>
    </lineage>
</organism>
<dbReference type="SMART" id="SM00342">
    <property type="entry name" value="HTH_ARAC"/>
    <property type="match status" value="1"/>
</dbReference>
<dbReference type="Gene3D" id="1.10.10.60">
    <property type="entry name" value="Homeodomain-like"/>
    <property type="match status" value="1"/>
</dbReference>
<dbReference type="GO" id="GO:0000976">
    <property type="term" value="F:transcription cis-regulatory region binding"/>
    <property type="evidence" value="ECO:0007669"/>
    <property type="project" value="TreeGrafter"/>
</dbReference>
<keyword evidence="1" id="KW-0805">Transcription regulation</keyword>
<protein>
    <submittedName>
        <fullName evidence="5">Helix-turn-helix transcriptional regulator</fullName>
    </submittedName>
</protein>
<dbReference type="SUPFAM" id="SSF46689">
    <property type="entry name" value="Homeodomain-like"/>
    <property type="match status" value="1"/>
</dbReference>
<dbReference type="AlphaFoldDB" id="A0A7T4R1X0"/>
<dbReference type="PANTHER" id="PTHR47894">
    <property type="entry name" value="HTH-TYPE TRANSCRIPTIONAL REGULATOR GADX"/>
    <property type="match status" value="1"/>
</dbReference>
<dbReference type="KEGG" id="snan:I6N98_03030"/>
<evidence type="ECO:0000313" key="5">
    <source>
        <dbReference type="EMBL" id="QQD18855.1"/>
    </source>
</evidence>
<gene>
    <name evidence="5" type="ORF">I6N98_03030</name>
</gene>
<dbReference type="Pfam" id="PF12625">
    <property type="entry name" value="Arabinose_bd"/>
    <property type="match status" value="1"/>
</dbReference>
<dbReference type="InterPro" id="IPR032687">
    <property type="entry name" value="AraC-type_N"/>
</dbReference>
<keyword evidence="3" id="KW-0804">Transcription</keyword>
<dbReference type="InterPro" id="IPR018060">
    <property type="entry name" value="HTH_AraC"/>
</dbReference>
<dbReference type="Proteomes" id="UP000596063">
    <property type="component" value="Chromosome"/>
</dbReference>
<keyword evidence="2" id="KW-0238">DNA-binding</keyword>
<evidence type="ECO:0000313" key="6">
    <source>
        <dbReference type="Proteomes" id="UP000596063"/>
    </source>
</evidence>